<reference evidence="8" key="1">
    <citation type="journal article" date="2015" name="Genome Announc.">
        <title>Draft Genome Sequence of Bacteroidales Strain TBC1, a Novel Isolate from a Methanogenic Wastewater Treatment System.</title>
        <authorList>
            <person name="Tourlousse D.M."/>
            <person name="Matsuura N."/>
            <person name="Sun L."/>
            <person name="Toyonaga M."/>
            <person name="Kuroda K."/>
            <person name="Ohashi A."/>
            <person name="Cruz R."/>
            <person name="Yamaguchi T."/>
            <person name="Sekiguchi Y."/>
        </authorList>
    </citation>
    <scope>NUCLEOTIDE SEQUENCE [LARGE SCALE GENOMIC DNA]</scope>
    <source>
        <strain evidence="8">TBC1</strain>
    </source>
</reference>
<dbReference type="EMBL" id="DF968183">
    <property type="protein sequence ID" value="GAP45224.1"/>
    <property type="molecule type" value="Genomic_DNA"/>
</dbReference>
<name>A0A0S7C7I1_9BACT</name>
<dbReference type="InterPro" id="IPR051401">
    <property type="entry name" value="GtrA_CellWall_Glycosyl"/>
</dbReference>
<evidence type="ECO:0000313" key="9">
    <source>
        <dbReference type="Proteomes" id="UP000053091"/>
    </source>
</evidence>
<evidence type="ECO:0000256" key="2">
    <source>
        <dbReference type="ARBA" id="ARBA00009399"/>
    </source>
</evidence>
<feature type="transmembrane region" description="Helical" evidence="6">
    <location>
        <begin position="43"/>
        <end position="60"/>
    </location>
</feature>
<dbReference type="OrthoDB" id="9812049at2"/>
<dbReference type="AlphaFoldDB" id="A0A0S7C7I1"/>
<sequence>MVDIFTQEVAYKFVKFGAVGFSGVFVDFGFTYICKEWLKIQKYVSNAIGFTIAASSNYYLNRIWTFHSNNPEIAVEYGRFLLISLIGLLINTLVLWALVSKAKFNFYFAKLLAIGVVTVWNFVVNLNYTFVA</sequence>
<feature type="transmembrane region" description="Helical" evidence="6">
    <location>
        <begin position="80"/>
        <end position="99"/>
    </location>
</feature>
<feature type="domain" description="GtrA/DPMS transmembrane" evidence="7">
    <location>
        <begin position="15"/>
        <end position="130"/>
    </location>
</feature>
<evidence type="ECO:0000256" key="1">
    <source>
        <dbReference type="ARBA" id="ARBA00004141"/>
    </source>
</evidence>
<comment type="subcellular location">
    <subcellularLocation>
        <location evidence="1">Membrane</location>
        <topology evidence="1">Multi-pass membrane protein</topology>
    </subcellularLocation>
</comment>
<gene>
    <name evidence="8" type="ORF">TBC1_121045</name>
</gene>
<keyword evidence="4 6" id="KW-1133">Transmembrane helix</keyword>
<dbReference type="Pfam" id="PF04138">
    <property type="entry name" value="GtrA_DPMS_TM"/>
    <property type="match status" value="1"/>
</dbReference>
<accession>A0A0S7C7I1</accession>
<keyword evidence="3 6" id="KW-0812">Transmembrane</keyword>
<proteinExistence type="inferred from homology"/>
<dbReference type="GO" id="GO:0005886">
    <property type="term" value="C:plasma membrane"/>
    <property type="evidence" value="ECO:0007669"/>
    <property type="project" value="TreeGrafter"/>
</dbReference>
<keyword evidence="9" id="KW-1185">Reference proteome</keyword>
<dbReference type="PANTHER" id="PTHR38459">
    <property type="entry name" value="PROPHAGE BACTOPRENOL-LINKED GLUCOSE TRANSLOCASE HOMOLOG"/>
    <property type="match status" value="1"/>
</dbReference>
<comment type="similarity">
    <text evidence="2">Belongs to the GtrA family.</text>
</comment>
<evidence type="ECO:0000256" key="6">
    <source>
        <dbReference type="SAM" id="Phobius"/>
    </source>
</evidence>
<feature type="transmembrane region" description="Helical" evidence="6">
    <location>
        <begin position="13"/>
        <end position="34"/>
    </location>
</feature>
<dbReference type="InterPro" id="IPR007267">
    <property type="entry name" value="GtrA_DPMS_TM"/>
</dbReference>
<dbReference type="Proteomes" id="UP000053091">
    <property type="component" value="Unassembled WGS sequence"/>
</dbReference>
<evidence type="ECO:0000256" key="4">
    <source>
        <dbReference type="ARBA" id="ARBA00022989"/>
    </source>
</evidence>
<keyword evidence="5 6" id="KW-0472">Membrane</keyword>
<feature type="transmembrane region" description="Helical" evidence="6">
    <location>
        <begin position="111"/>
        <end position="131"/>
    </location>
</feature>
<dbReference type="PANTHER" id="PTHR38459:SF1">
    <property type="entry name" value="PROPHAGE BACTOPRENOL-LINKED GLUCOSE TRANSLOCASE HOMOLOG"/>
    <property type="match status" value="1"/>
</dbReference>
<organism evidence="8">
    <name type="scientific">Lentimicrobium saccharophilum</name>
    <dbReference type="NCBI Taxonomy" id="1678841"/>
    <lineage>
        <taxon>Bacteria</taxon>
        <taxon>Pseudomonadati</taxon>
        <taxon>Bacteroidota</taxon>
        <taxon>Bacteroidia</taxon>
        <taxon>Bacteroidales</taxon>
        <taxon>Lentimicrobiaceae</taxon>
        <taxon>Lentimicrobium</taxon>
    </lineage>
</organism>
<dbReference type="STRING" id="1678841.TBC1_121045"/>
<dbReference type="RefSeq" id="WP_062045439.1">
    <property type="nucleotide sequence ID" value="NZ_DF968183.1"/>
</dbReference>
<evidence type="ECO:0000259" key="7">
    <source>
        <dbReference type="Pfam" id="PF04138"/>
    </source>
</evidence>
<evidence type="ECO:0000313" key="8">
    <source>
        <dbReference type="EMBL" id="GAP45224.1"/>
    </source>
</evidence>
<protein>
    <submittedName>
        <fullName evidence="8">Putative flippase GtrA</fullName>
    </submittedName>
</protein>
<evidence type="ECO:0000256" key="3">
    <source>
        <dbReference type="ARBA" id="ARBA00022692"/>
    </source>
</evidence>
<evidence type="ECO:0000256" key="5">
    <source>
        <dbReference type="ARBA" id="ARBA00023136"/>
    </source>
</evidence>
<dbReference type="GO" id="GO:0000271">
    <property type="term" value="P:polysaccharide biosynthetic process"/>
    <property type="evidence" value="ECO:0007669"/>
    <property type="project" value="InterPro"/>
</dbReference>